<name>A0A1A9VVB1_GLOAU</name>
<evidence type="ECO:0000256" key="1">
    <source>
        <dbReference type="SAM" id="Phobius"/>
    </source>
</evidence>
<dbReference type="Proteomes" id="UP000078200">
    <property type="component" value="Unassembled WGS sequence"/>
</dbReference>
<keyword evidence="1" id="KW-0812">Transmembrane</keyword>
<reference evidence="2" key="1">
    <citation type="submission" date="2020-05" db="UniProtKB">
        <authorList>
            <consortium name="EnsemblMetazoa"/>
        </authorList>
    </citation>
    <scope>IDENTIFICATION</scope>
    <source>
        <strain evidence="2">TTRI</strain>
    </source>
</reference>
<feature type="transmembrane region" description="Helical" evidence="1">
    <location>
        <begin position="12"/>
        <end position="31"/>
    </location>
</feature>
<proteinExistence type="predicted"/>
<sequence length="105" mass="12299">MKQLRKESEAILIFGLFNAYLEYLYLMSIVYEQNNRFSLYATLHTTAIHHTLECTCDMPQAFVLAKQMDVISRNFSKAFDRYKMNSFVMLANNGFSRPNSLLKKL</sequence>
<dbReference type="VEuPathDB" id="VectorBase:GAUT048853"/>
<evidence type="ECO:0000313" key="2">
    <source>
        <dbReference type="EnsemblMetazoa" id="GAUT048853-PA"/>
    </source>
</evidence>
<evidence type="ECO:0000313" key="3">
    <source>
        <dbReference type="Proteomes" id="UP000078200"/>
    </source>
</evidence>
<keyword evidence="1" id="KW-0472">Membrane</keyword>
<protein>
    <submittedName>
        <fullName evidence="2">Uncharacterized protein</fullName>
    </submittedName>
</protein>
<dbReference type="AlphaFoldDB" id="A0A1A9VVB1"/>
<accession>A0A1A9VVB1</accession>
<keyword evidence="1" id="KW-1133">Transmembrane helix</keyword>
<keyword evidence="3" id="KW-1185">Reference proteome</keyword>
<organism evidence="2 3">
    <name type="scientific">Glossina austeni</name>
    <name type="common">Savannah tsetse fly</name>
    <dbReference type="NCBI Taxonomy" id="7395"/>
    <lineage>
        <taxon>Eukaryota</taxon>
        <taxon>Metazoa</taxon>
        <taxon>Ecdysozoa</taxon>
        <taxon>Arthropoda</taxon>
        <taxon>Hexapoda</taxon>
        <taxon>Insecta</taxon>
        <taxon>Pterygota</taxon>
        <taxon>Neoptera</taxon>
        <taxon>Endopterygota</taxon>
        <taxon>Diptera</taxon>
        <taxon>Brachycera</taxon>
        <taxon>Muscomorpha</taxon>
        <taxon>Hippoboscoidea</taxon>
        <taxon>Glossinidae</taxon>
        <taxon>Glossina</taxon>
    </lineage>
</organism>
<dbReference type="EnsemblMetazoa" id="GAUT048853-RA">
    <property type="protein sequence ID" value="GAUT048853-PA"/>
    <property type="gene ID" value="GAUT048853"/>
</dbReference>